<dbReference type="OrthoDB" id="9784262at2"/>
<dbReference type="KEGG" id="pca:Pcar_1070"/>
<feature type="transmembrane region" description="Helical" evidence="8">
    <location>
        <begin position="131"/>
        <end position="149"/>
    </location>
</feature>
<feature type="transmembrane region" description="Helical" evidence="8">
    <location>
        <begin position="216"/>
        <end position="241"/>
    </location>
</feature>
<keyword evidence="8" id="KW-1133">Transmembrane helix</keyword>
<protein>
    <submittedName>
        <fullName evidence="11">Iron-sulfur cluster-binding oxidoreductase</fullName>
    </submittedName>
</protein>
<keyword evidence="5" id="KW-0408">Iron</keyword>
<sequence>MKSFITMWLALLLLSIGHVSVSASVDVTVDPEMTFAELAHACNLRGGVLADALGLDRPIDKQLSLRELGVTDKAVQDLLSSGVALEPLSSEPLMRGRGRGKGRGHNPNAEDAEGASRGDGRHRETQAVPDLYNYLLWPVLLGGVLWWLLRGGRFERGCPLPVAKRYSPLAFHATLALVVLFFGFASGKSPNPMEGLVKFVKALAGFYDDPWIKLGFLLFFTLMALLGSKLICGWGCPFGALQELVYDLPLLRRYKNLRLPFLFTMTVRTLIFASFLIIVSGVTGTRWVLYHGLNPFNLFGFEFSQVSIGIAVAVSLLLSLVIYRPFCQLVCPFGWYAWFLEKISLTGVRIDSQICVDCGACDRACPVEAAKDRLAGKKWPAECFSCARCLRVCPVDAIDYGPRWRQKSGAGSAEVKK</sequence>
<feature type="transmembrane region" description="Helical" evidence="8">
    <location>
        <begin position="261"/>
        <end position="283"/>
    </location>
</feature>
<keyword evidence="8" id="KW-0812">Transmembrane</keyword>
<feature type="domain" description="4Fe-4S ferredoxin-type" evidence="10">
    <location>
        <begin position="346"/>
        <end position="375"/>
    </location>
</feature>
<feature type="region of interest" description="Disordered" evidence="7">
    <location>
        <begin position="91"/>
        <end position="122"/>
    </location>
</feature>
<evidence type="ECO:0000256" key="5">
    <source>
        <dbReference type="ARBA" id="ARBA00023004"/>
    </source>
</evidence>
<dbReference type="SUPFAM" id="SSF54862">
    <property type="entry name" value="4Fe-4S ferredoxins"/>
    <property type="match status" value="1"/>
</dbReference>
<evidence type="ECO:0000256" key="1">
    <source>
        <dbReference type="ARBA" id="ARBA00022448"/>
    </source>
</evidence>
<evidence type="ECO:0000256" key="2">
    <source>
        <dbReference type="ARBA" id="ARBA00022485"/>
    </source>
</evidence>
<dbReference type="InterPro" id="IPR051684">
    <property type="entry name" value="Electron_Trans/Redox"/>
</dbReference>
<evidence type="ECO:0000259" key="10">
    <source>
        <dbReference type="PROSITE" id="PS51379"/>
    </source>
</evidence>
<proteinExistence type="predicted"/>
<dbReference type="Proteomes" id="UP000002534">
    <property type="component" value="Chromosome"/>
</dbReference>
<dbReference type="RefSeq" id="WP_011340789.1">
    <property type="nucleotide sequence ID" value="NC_007498.2"/>
</dbReference>
<keyword evidence="6" id="KW-0411">Iron-sulfur</keyword>
<dbReference type="HOGENOM" id="CLU_739128_0_0_7"/>
<evidence type="ECO:0000256" key="4">
    <source>
        <dbReference type="ARBA" id="ARBA00022982"/>
    </source>
</evidence>
<evidence type="ECO:0000256" key="3">
    <source>
        <dbReference type="ARBA" id="ARBA00022723"/>
    </source>
</evidence>
<keyword evidence="8" id="KW-0472">Membrane</keyword>
<keyword evidence="4" id="KW-0249">Electron transport</keyword>
<keyword evidence="12" id="KW-1185">Reference proteome</keyword>
<dbReference type="eggNOG" id="COG0348">
    <property type="taxonomic scope" value="Bacteria"/>
</dbReference>
<feature type="transmembrane region" description="Helical" evidence="8">
    <location>
        <begin position="303"/>
        <end position="323"/>
    </location>
</feature>
<dbReference type="Gene3D" id="3.30.70.20">
    <property type="match status" value="1"/>
</dbReference>
<keyword evidence="1" id="KW-0813">Transport</keyword>
<feature type="transmembrane region" description="Helical" evidence="8">
    <location>
        <begin position="169"/>
        <end position="187"/>
    </location>
</feature>
<keyword evidence="9" id="KW-0732">Signal</keyword>
<evidence type="ECO:0000256" key="8">
    <source>
        <dbReference type="SAM" id="Phobius"/>
    </source>
</evidence>
<evidence type="ECO:0000313" key="11">
    <source>
        <dbReference type="EMBL" id="ABA88320.1"/>
    </source>
</evidence>
<dbReference type="InterPro" id="IPR017896">
    <property type="entry name" value="4Fe4S_Fe-S-bd"/>
</dbReference>
<dbReference type="GO" id="GO:0051539">
    <property type="term" value="F:4 iron, 4 sulfur cluster binding"/>
    <property type="evidence" value="ECO:0007669"/>
    <property type="project" value="UniProtKB-KW"/>
</dbReference>
<organism evidence="11 12">
    <name type="scientific">Syntrophotalea carbinolica (strain DSM 2380 / NBRC 103641 / GraBd1)</name>
    <name type="common">Pelobacter carbinolicus</name>
    <dbReference type="NCBI Taxonomy" id="338963"/>
    <lineage>
        <taxon>Bacteria</taxon>
        <taxon>Pseudomonadati</taxon>
        <taxon>Thermodesulfobacteriota</taxon>
        <taxon>Desulfuromonadia</taxon>
        <taxon>Desulfuromonadales</taxon>
        <taxon>Syntrophotaleaceae</taxon>
        <taxon>Syntrophotalea</taxon>
    </lineage>
</organism>
<dbReference type="AlphaFoldDB" id="Q3A5N7"/>
<keyword evidence="2" id="KW-0004">4Fe-4S</keyword>
<dbReference type="Pfam" id="PF13187">
    <property type="entry name" value="Fer4_9"/>
    <property type="match status" value="1"/>
</dbReference>
<evidence type="ECO:0000256" key="7">
    <source>
        <dbReference type="SAM" id="MobiDB-lite"/>
    </source>
</evidence>
<evidence type="ECO:0000256" key="6">
    <source>
        <dbReference type="ARBA" id="ARBA00023014"/>
    </source>
</evidence>
<dbReference type="PANTHER" id="PTHR30176:SF3">
    <property type="entry name" value="FERREDOXIN-TYPE PROTEIN NAPH"/>
    <property type="match status" value="1"/>
</dbReference>
<dbReference type="STRING" id="338963.Pcar_1070"/>
<evidence type="ECO:0000256" key="9">
    <source>
        <dbReference type="SAM" id="SignalP"/>
    </source>
</evidence>
<dbReference type="InterPro" id="IPR017900">
    <property type="entry name" value="4Fe4S_Fe_S_CS"/>
</dbReference>
<feature type="signal peptide" evidence="9">
    <location>
        <begin position="1"/>
        <end position="23"/>
    </location>
</feature>
<dbReference type="GO" id="GO:0046872">
    <property type="term" value="F:metal ion binding"/>
    <property type="evidence" value="ECO:0007669"/>
    <property type="project" value="UniProtKB-KW"/>
</dbReference>
<dbReference type="PROSITE" id="PS51379">
    <property type="entry name" value="4FE4S_FER_2"/>
    <property type="match status" value="2"/>
</dbReference>
<dbReference type="GO" id="GO:0005886">
    <property type="term" value="C:plasma membrane"/>
    <property type="evidence" value="ECO:0007669"/>
    <property type="project" value="TreeGrafter"/>
</dbReference>
<accession>Q3A5N7</accession>
<reference evidence="12" key="1">
    <citation type="submission" date="2005-10" db="EMBL/GenBank/DDBJ databases">
        <title>Complete sequence of Pelobacter carbinolicus DSM 2380.</title>
        <authorList>
            <person name="Copeland A."/>
            <person name="Lucas S."/>
            <person name="Lapidus A."/>
            <person name="Barry K."/>
            <person name="Detter J.C."/>
            <person name="Glavina T."/>
            <person name="Hammon N."/>
            <person name="Israni S."/>
            <person name="Pitluck S."/>
            <person name="Chertkov O."/>
            <person name="Schmutz J."/>
            <person name="Larimer F."/>
            <person name="Land M."/>
            <person name="Kyrpides N."/>
            <person name="Ivanova N."/>
            <person name="Richardson P."/>
        </authorList>
    </citation>
    <scope>NUCLEOTIDE SEQUENCE [LARGE SCALE GENOMIC DNA]</scope>
    <source>
        <strain evidence="12">DSM 2380 / NBRC 103641 / GraBd1</strain>
    </source>
</reference>
<dbReference type="PANTHER" id="PTHR30176">
    <property type="entry name" value="FERREDOXIN-TYPE PROTEIN NAPH"/>
    <property type="match status" value="1"/>
</dbReference>
<keyword evidence="3" id="KW-0479">Metal-binding</keyword>
<dbReference type="PROSITE" id="PS00198">
    <property type="entry name" value="4FE4S_FER_1"/>
    <property type="match status" value="2"/>
</dbReference>
<name>Q3A5N7_SYNC1</name>
<feature type="chain" id="PRO_5004223735" evidence="9">
    <location>
        <begin position="24"/>
        <end position="417"/>
    </location>
</feature>
<feature type="domain" description="4Fe-4S ferredoxin-type" evidence="10">
    <location>
        <begin position="380"/>
        <end position="403"/>
    </location>
</feature>
<reference evidence="11 12" key="2">
    <citation type="journal article" date="2012" name="BMC Genomics">
        <title>The genome of Pelobacter carbinolicus reveals surprising metabolic capabilities and physiological features.</title>
        <authorList>
            <person name="Aklujkar M."/>
            <person name="Haveman S.A."/>
            <person name="Didonato R.Jr."/>
            <person name="Chertkov O."/>
            <person name="Han C.S."/>
            <person name="Land M.L."/>
            <person name="Brown P."/>
            <person name="Lovley D.R."/>
        </authorList>
    </citation>
    <scope>NUCLEOTIDE SEQUENCE [LARGE SCALE GENOMIC DNA]</scope>
    <source>
        <strain evidence="12">DSM 2380 / NBRC 103641 / GraBd1</strain>
    </source>
</reference>
<gene>
    <name evidence="11" type="ordered locus">Pcar_1070</name>
</gene>
<dbReference type="Pfam" id="PF12801">
    <property type="entry name" value="Fer4_5"/>
    <property type="match status" value="2"/>
</dbReference>
<evidence type="ECO:0000313" key="12">
    <source>
        <dbReference type="Proteomes" id="UP000002534"/>
    </source>
</evidence>
<dbReference type="EMBL" id="CP000142">
    <property type="protein sequence ID" value="ABA88320.1"/>
    <property type="molecule type" value="Genomic_DNA"/>
</dbReference>